<reference evidence="3 4" key="1">
    <citation type="submission" date="2008-03" db="EMBL/GenBank/DDBJ databases">
        <title>Complete sequence of chromosome of Methylobacterium radiotolerans JCM 2831.</title>
        <authorList>
            <consortium name="US DOE Joint Genome Institute"/>
            <person name="Copeland A."/>
            <person name="Lucas S."/>
            <person name="Lapidus A."/>
            <person name="Glavina del Rio T."/>
            <person name="Dalin E."/>
            <person name="Tice H."/>
            <person name="Bruce D."/>
            <person name="Goodwin L."/>
            <person name="Pitluck S."/>
            <person name="Kiss H."/>
            <person name="Brettin T."/>
            <person name="Detter J.C."/>
            <person name="Han C."/>
            <person name="Kuske C.R."/>
            <person name="Schmutz J."/>
            <person name="Larimer F."/>
            <person name="Land M."/>
            <person name="Hauser L."/>
            <person name="Kyrpides N."/>
            <person name="Mikhailova N."/>
            <person name="Marx C.J."/>
            <person name="Richardson P."/>
        </authorList>
    </citation>
    <scope>NUCLEOTIDE SEQUENCE [LARGE SCALE GENOMIC DNA]</scope>
    <source>
        <strain evidence="4">ATCC 27329 / DSM 1819 / JCM 2831 / NBRC 15690 / NCIMB 10815 / 0-1</strain>
    </source>
</reference>
<dbReference type="AlphaFoldDB" id="B1LU26"/>
<dbReference type="EMBL" id="CP001001">
    <property type="protein sequence ID" value="ACB26970.1"/>
    <property type="molecule type" value="Genomic_DNA"/>
</dbReference>
<dbReference type="Proteomes" id="UP000006589">
    <property type="component" value="Chromosome"/>
</dbReference>
<keyword evidence="1" id="KW-1133">Transmembrane helix</keyword>
<keyword evidence="2" id="KW-0732">Signal</keyword>
<dbReference type="Gene3D" id="3.40.30.10">
    <property type="entry name" value="Glutaredoxin"/>
    <property type="match status" value="1"/>
</dbReference>
<dbReference type="eggNOG" id="COG1999">
    <property type="taxonomic scope" value="Bacteria"/>
</dbReference>
<dbReference type="GeneID" id="6141080"/>
<feature type="chain" id="PRO_5002765459" description="Protein SCO1/2" evidence="2">
    <location>
        <begin position="38"/>
        <end position="277"/>
    </location>
</feature>
<name>B1LU26_METRJ</name>
<accession>B1LU26</accession>
<keyword evidence="1" id="KW-0472">Membrane</keyword>
<gene>
    <name evidence="3" type="ordered locus">Mrad2831_5012</name>
</gene>
<organism evidence="3 4">
    <name type="scientific">Methylobacterium radiotolerans (strain ATCC 27329 / DSM 1819 / JCM 2831 / NBRC 15690 / NCIMB 10815 / 0-1)</name>
    <dbReference type="NCBI Taxonomy" id="426355"/>
    <lineage>
        <taxon>Bacteria</taxon>
        <taxon>Pseudomonadati</taxon>
        <taxon>Pseudomonadota</taxon>
        <taxon>Alphaproteobacteria</taxon>
        <taxon>Hyphomicrobiales</taxon>
        <taxon>Methylobacteriaceae</taxon>
        <taxon>Methylobacterium</taxon>
    </lineage>
</organism>
<evidence type="ECO:0008006" key="5">
    <source>
        <dbReference type="Google" id="ProtNLM"/>
    </source>
</evidence>
<evidence type="ECO:0000313" key="3">
    <source>
        <dbReference type="EMBL" id="ACB26970.1"/>
    </source>
</evidence>
<sequence>MRFVRHLSSPAPAATCRCGLGAVLAVGLALASGPAAARLVQADLARVAVAPPPGARVPLDLAATDARTDRPTTLGQAVGGRAALLLPVDYTCGNVCDPMLSMSADALAATGLPIDDYALVLVGIDPRDDAAAARRMLAETLGDRAKTVRPRALLVSDGALARLTGALGYKAVYDAGTDSFAHPAAALLLAADGRLSRVLSPLALTGRDLRLALIEAGEGRIGSIADRLTLLCYGYDAARGIYTPLIQRILTVAGIVTILAIALLIAGLTRLARRRQA</sequence>
<dbReference type="STRING" id="426355.Mrad2831_5012"/>
<proteinExistence type="predicted"/>
<feature type="transmembrane region" description="Helical" evidence="1">
    <location>
        <begin position="249"/>
        <end position="272"/>
    </location>
</feature>
<dbReference type="KEGG" id="mrd:Mrad2831_5012"/>
<evidence type="ECO:0000256" key="2">
    <source>
        <dbReference type="SAM" id="SignalP"/>
    </source>
</evidence>
<evidence type="ECO:0000313" key="4">
    <source>
        <dbReference type="Proteomes" id="UP000006589"/>
    </source>
</evidence>
<protein>
    <recommendedName>
        <fullName evidence="5">Protein SCO1/2</fullName>
    </recommendedName>
</protein>
<dbReference type="PATRIC" id="fig|426355.14.peg.5083"/>
<dbReference type="HOGENOM" id="CLU_058434_0_0_5"/>
<feature type="signal peptide" evidence="2">
    <location>
        <begin position="1"/>
        <end position="37"/>
    </location>
</feature>
<dbReference type="RefSeq" id="WP_012321918.1">
    <property type="nucleotide sequence ID" value="NC_010505.1"/>
</dbReference>
<keyword evidence="1" id="KW-0812">Transmembrane</keyword>
<evidence type="ECO:0000256" key="1">
    <source>
        <dbReference type="SAM" id="Phobius"/>
    </source>
</evidence>